<reference evidence="11 12" key="1">
    <citation type="submission" date="2022-05" db="EMBL/GenBank/DDBJ databases">
        <title>Genome Sequencing of Bee-Associated Microbes.</title>
        <authorList>
            <person name="Dunlap C."/>
        </authorList>
    </citation>
    <scope>NUCLEOTIDE SEQUENCE [LARGE SCALE GENOMIC DNA]</scope>
    <source>
        <strain evidence="11 12">NRRL NRS-1438</strain>
    </source>
</reference>
<feature type="active site" description="Proton donor/acceptor" evidence="9">
    <location>
        <position position="123"/>
    </location>
</feature>
<name>A0ABT4DUR4_9BACL</name>
<gene>
    <name evidence="11" type="ORF">M5X09_15445</name>
</gene>
<evidence type="ECO:0000256" key="6">
    <source>
        <dbReference type="ARBA" id="ARBA00022960"/>
    </source>
</evidence>
<keyword evidence="8 9" id="KW-0961">Cell wall biogenesis/degradation</keyword>
<evidence type="ECO:0000256" key="5">
    <source>
        <dbReference type="ARBA" id="ARBA00022801"/>
    </source>
</evidence>
<evidence type="ECO:0000259" key="10">
    <source>
        <dbReference type="PROSITE" id="PS52029"/>
    </source>
</evidence>
<keyword evidence="7 9" id="KW-0573">Peptidoglycan synthesis</keyword>
<keyword evidence="6 9" id="KW-0133">Cell shape</keyword>
<dbReference type="Proteomes" id="UP001207626">
    <property type="component" value="Unassembled WGS sequence"/>
</dbReference>
<dbReference type="EMBL" id="JAMDLW010000020">
    <property type="protein sequence ID" value="MCY9521051.1"/>
    <property type="molecule type" value="Genomic_DNA"/>
</dbReference>
<accession>A0ABT4DUR4</accession>
<evidence type="ECO:0000256" key="2">
    <source>
        <dbReference type="ARBA" id="ARBA00005992"/>
    </source>
</evidence>
<dbReference type="PANTHER" id="PTHR30582">
    <property type="entry name" value="L,D-TRANSPEPTIDASE"/>
    <property type="match status" value="1"/>
</dbReference>
<dbReference type="RefSeq" id="WP_087435847.1">
    <property type="nucleotide sequence ID" value="NZ_JAMDLV010000019.1"/>
</dbReference>
<feature type="active site" description="Nucleophile" evidence="9">
    <location>
        <position position="139"/>
    </location>
</feature>
<evidence type="ECO:0000313" key="12">
    <source>
        <dbReference type="Proteomes" id="UP001207626"/>
    </source>
</evidence>
<keyword evidence="4" id="KW-0808">Transferase</keyword>
<dbReference type="InterPro" id="IPR036366">
    <property type="entry name" value="PGBDSf"/>
</dbReference>
<sequence length="242" mass="26910">MLNNDTVKCISANSRMCPIIHTAVSFLLLVMILLMLPSKAQAEPLPIMSEQEAVHLVVDPSKHELTFFIHGRPVKKYRVALGNPATPSPVGQYEVVFKGKHWGSGFGTRWMGLNVPWGIYGIHGTNRPDSIGHNRSHGCVRMRNRDVEELFERVPVGTKVTMLGHVLGGLYREPRRLAEGDAGGDVLLIQNRLQAAGLYEGECNGRFRGATTTALKRYQRMHGLPEDGVVSKEIYQSLGLWE</sequence>
<keyword evidence="5" id="KW-0378">Hydrolase</keyword>
<evidence type="ECO:0000256" key="3">
    <source>
        <dbReference type="ARBA" id="ARBA00022676"/>
    </source>
</evidence>
<dbReference type="InterPro" id="IPR036365">
    <property type="entry name" value="PGBD-like_sf"/>
</dbReference>
<evidence type="ECO:0000256" key="7">
    <source>
        <dbReference type="ARBA" id="ARBA00022984"/>
    </source>
</evidence>
<comment type="similarity">
    <text evidence="2">Belongs to the YkuD family.</text>
</comment>
<keyword evidence="3" id="KW-0328">Glycosyltransferase</keyword>
<dbReference type="Gene3D" id="1.10.101.10">
    <property type="entry name" value="PGBD-like superfamily/PGBD"/>
    <property type="match status" value="1"/>
</dbReference>
<dbReference type="InterPro" id="IPR038063">
    <property type="entry name" value="Transpep_catalytic_dom"/>
</dbReference>
<dbReference type="InterPro" id="IPR005490">
    <property type="entry name" value="LD_TPept_cat_dom"/>
</dbReference>
<evidence type="ECO:0000313" key="11">
    <source>
        <dbReference type="EMBL" id="MCY9521051.1"/>
    </source>
</evidence>
<dbReference type="Pfam" id="PF03734">
    <property type="entry name" value="YkuD"/>
    <property type="match status" value="1"/>
</dbReference>
<comment type="pathway">
    <text evidence="1 9">Cell wall biogenesis; peptidoglycan biosynthesis.</text>
</comment>
<organism evidence="11 12">
    <name type="scientific">Paenibacillus apiarius</name>
    <dbReference type="NCBI Taxonomy" id="46240"/>
    <lineage>
        <taxon>Bacteria</taxon>
        <taxon>Bacillati</taxon>
        <taxon>Bacillota</taxon>
        <taxon>Bacilli</taxon>
        <taxon>Bacillales</taxon>
        <taxon>Paenibacillaceae</taxon>
        <taxon>Paenibacillus</taxon>
    </lineage>
</organism>
<dbReference type="InterPro" id="IPR002477">
    <property type="entry name" value="Peptidoglycan-bd-like"/>
</dbReference>
<dbReference type="InterPro" id="IPR050979">
    <property type="entry name" value="LD-transpeptidase"/>
</dbReference>
<dbReference type="Pfam" id="PF01471">
    <property type="entry name" value="PG_binding_1"/>
    <property type="match status" value="1"/>
</dbReference>
<protein>
    <submittedName>
        <fullName evidence="11">L,D-transpeptidase family protein</fullName>
    </submittedName>
</protein>
<dbReference type="PROSITE" id="PS52029">
    <property type="entry name" value="LD_TPASE"/>
    <property type="match status" value="1"/>
</dbReference>
<proteinExistence type="inferred from homology"/>
<evidence type="ECO:0000256" key="8">
    <source>
        <dbReference type="ARBA" id="ARBA00023316"/>
    </source>
</evidence>
<feature type="domain" description="L,D-TPase catalytic" evidence="10">
    <location>
        <begin position="54"/>
        <end position="163"/>
    </location>
</feature>
<keyword evidence="12" id="KW-1185">Reference proteome</keyword>
<dbReference type="Gene3D" id="2.40.440.10">
    <property type="entry name" value="L,D-transpeptidase catalytic domain-like"/>
    <property type="match status" value="1"/>
</dbReference>
<dbReference type="SUPFAM" id="SSF141523">
    <property type="entry name" value="L,D-transpeptidase catalytic domain-like"/>
    <property type="match status" value="1"/>
</dbReference>
<comment type="caution">
    <text evidence="11">The sequence shown here is derived from an EMBL/GenBank/DDBJ whole genome shotgun (WGS) entry which is preliminary data.</text>
</comment>
<dbReference type="SUPFAM" id="SSF47090">
    <property type="entry name" value="PGBD-like"/>
    <property type="match status" value="1"/>
</dbReference>
<dbReference type="PANTHER" id="PTHR30582:SF24">
    <property type="entry name" value="L,D-TRANSPEPTIDASE ERFK_SRFK-RELATED"/>
    <property type="match status" value="1"/>
</dbReference>
<evidence type="ECO:0000256" key="4">
    <source>
        <dbReference type="ARBA" id="ARBA00022679"/>
    </source>
</evidence>
<dbReference type="CDD" id="cd16913">
    <property type="entry name" value="YkuD_like"/>
    <property type="match status" value="1"/>
</dbReference>
<evidence type="ECO:0000256" key="1">
    <source>
        <dbReference type="ARBA" id="ARBA00004752"/>
    </source>
</evidence>
<evidence type="ECO:0000256" key="9">
    <source>
        <dbReference type="PROSITE-ProRule" id="PRU01373"/>
    </source>
</evidence>